<dbReference type="InterPro" id="IPR039315">
    <property type="entry name" value="CheW"/>
</dbReference>
<dbReference type="GO" id="GO:0006935">
    <property type="term" value="P:chemotaxis"/>
    <property type="evidence" value="ECO:0007669"/>
    <property type="project" value="InterPro"/>
</dbReference>
<dbReference type="GO" id="GO:0007165">
    <property type="term" value="P:signal transduction"/>
    <property type="evidence" value="ECO:0007669"/>
    <property type="project" value="InterPro"/>
</dbReference>
<comment type="caution">
    <text evidence="2">The sequence shown here is derived from an EMBL/GenBank/DDBJ whole genome shotgun (WGS) entry which is preliminary data.</text>
</comment>
<evidence type="ECO:0000313" key="2">
    <source>
        <dbReference type="EMBL" id="RGS42046.1"/>
    </source>
</evidence>
<dbReference type="SUPFAM" id="SSF50341">
    <property type="entry name" value="CheW-like"/>
    <property type="match status" value="1"/>
</dbReference>
<accession>A0A173XVS3</accession>
<reference evidence="2 3" key="1">
    <citation type="submission" date="2018-08" db="EMBL/GenBank/DDBJ databases">
        <title>A genome reference for cultivated species of the human gut microbiota.</title>
        <authorList>
            <person name="Zou Y."/>
            <person name="Xue W."/>
            <person name="Luo G."/>
        </authorList>
    </citation>
    <scope>NUCLEOTIDE SEQUENCE [LARGE SCALE GENOMIC DNA]</scope>
    <source>
        <strain evidence="2 3">AF22-12AC</strain>
    </source>
</reference>
<evidence type="ECO:0000259" key="1">
    <source>
        <dbReference type="PROSITE" id="PS50851"/>
    </source>
</evidence>
<name>A0A173XVS3_9FIRM</name>
<dbReference type="PANTHER" id="PTHR22617:SF23">
    <property type="entry name" value="CHEMOTAXIS PROTEIN CHEW"/>
    <property type="match status" value="1"/>
</dbReference>
<dbReference type="SMART" id="SM00260">
    <property type="entry name" value="CheW"/>
    <property type="match status" value="1"/>
</dbReference>
<organism evidence="2 3">
    <name type="scientific">Roseburia hominis</name>
    <dbReference type="NCBI Taxonomy" id="301301"/>
    <lineage>
        <taxon>Bacteria</taxon>
        <taxon>Bacillati</taxon>
        <taxon>Bacillota</taxon>
        <taxon>Clostridia</taxon>
        <taxon>Lachnospirales</taxon>
        <taxon>Lachnospiraceae</taxon>
        <taxon>Roseburia</taxon>
    </lineage>
</organism>
<dbReference type="AlphaFoldDB" id="A0A173XVS3"/>
<protein>
    <submittedName>
        <fullName evidence="2">Chemotaxis protein CheW</fullName>
    </submittedName>
</protein>
<dbReference type="EMBL" id="QRVL01000001">
    <property type="protein sequence ID" value="RGS42046.1"/>
    <property type="molecule type" value="Genomic_DNA"/>
</dbReference>
<evidence type="ECO:0000313" key="3">
    <source>
        <dbReference type="Proteomes" id="UP000266172"/>
    </source>
</evidence>
<sequence length="150" mass="16382">MQLLTFTLTGMDYGISLENVESIESKMNVVVVPTSPANIRGIIRLHGEILPVFSLASRFGLGNIAVDNLVVVNVGGMKLALEVEKVKEIVDVEDSRVLPMPTLMSGQQCCFNDVASCQKELIVMLDVKSLVSQEEQAAIRKMISDNTSEK</sequence>
<dbReference type="PROSITE" id="PS50851">
    <property type="entry name" value="CHEW"/>
    <property type="match status" value="1"/>
</dbReference>
<dbReference type="Gene3D" id="2.40.50.180">
    <property type="entry name" value="CheA-289, Domain 4"/>
    <property type="match status" value="1"/>
</dbReference>
<dbReference type="Proteomes" id="UP000266172">
    <property type="component" value="Unassembled WGS sequence"/>
</dbReference>
<dbReference type="GO" id="GO:0005829">
    <property type="term" value="C:cytosol"/>
    <property type="evidence" value="ECO:0007669"/>
    <property type="project" value="TreeGrafter"/>
</dbReference>
<dbReference type="PANTHER" id="PTHR22617">
    <property type="entry name" value="CHEMOTAXIS SENSOR HISTIDINE KINASE-RELATED"/>
    <property type="match status" value="1"/>
</dbReference>
<dbReference type="InterPro" id="IPR002545">
    <property type="entry name" value="CheW-lke_dom"/>
</dbReference>
<feature type="domain" description="CheW-like" evidence="1">
    <location>
        <begin position="1"/>
        <end position="136"/>
    </location>
</feature>
<dbReference type="InterPro" id="IPR036061">
    <property type="entry name" value="CheW-like_dom_sf"/>
</dbReference>
<gene>
    <name evidence="2" type="ORF">DWX93_01525</name>
</gene>
<proteinExistence type="predicted"/>
<dbReference type="RefSeq" id="WP_055229874.1">
    <property type="nucleotide sequence ID" value="NZ_CAUBGO010000005.1"/>
</dbReference>
<dbReference type="Gene3D" id="2.30.30.40">
    <property type="entry name" value="SH3 Domains"/>
    <property type="match status" value="1"/>
</dbReference>
<dbReference type="Pfam" id="PF01584">
    <property type="entry name" value="CheW"/>
    <property type="match status" value="1"/>
</dbReference>